<dbReference type="PROSITE" id="PS50043">
    <property type="entry name" value="HTH_LUXR_2"/>
    <property type="match status" value="1"/>
</dbReference>
<dbReference type="InterPro" id="IPR041664">
    <property type="entry name" value="AAA_16"/>
</dbReference>
<dbReference type="Pfam" id="PF00196">
    <property type="entry name" value="GerE"/>
    <property type="match status" value="1"/>
</dbReference>
<protein>
    <recommendedName>
        <fullName evidence="3">HTH luxR-type domain-containing protein</fullName>
    </recommendedName>
</protein>
<keyword evidence="1" id="KW-0547">Nucleotide-binding</keyword>
<evidence type="ECO:0000313" key="5">
    <source>
        <dbReference type="Proteomes" id="UP000640052"/>
    </source>
</evidence>
<evidence type="ECO:0000256" key="1">
    <source>
        <dbReference type="ARBA" id="ARBA00022741"/>
    </source>
</evidence>
<accession>A0A919URV5</accession>
<name>A0A919URV5_9ACTN</name>
<dbReference type="CDD" id="cd06170">
    <property type="entry name" value="LuxR_C_like"/>
    <property type="match status" value="1"/>
</dbReference>
<dbReference type="InterPro" id="IPR036388">
    <property type="entry name" value="WH-like_DNA-bd_sf"/>
</dbReference>
<reference evidence="4" key="1">
    <citation type="submission" date="2021-01" db="EMBL/GenBank/DDBJ databases">
        <title>Whole genome shotgun sequence of Acrocarpospora phusangensis NBRC 108782.</title>
        <authorList>
            <person name="Komaki H."/>
            <person name="Tamura T."/>
        </authorList>
    </citation>
    <scope>NUCLEOTIDE SEQUENCE</scope>
    <source>
        <strain evidence="4">NBRC 108782</strain>
    </source>
</reference>
<evidence type="ECO:0000313" key="4">
    <source>
        <dbReference type="EMBL" id="GIH25850.1"/>
    </source>
</evidence>
<dbReference type="InterPro" id="IPR000792">
    <property type="entry name" value="Tscrpt_reg_LuxR_C"/>
</dbReference>
<organism evidence="4 5">
    <name type="scientific">Acrocarpospora phusangensis</name>
    <dbReference type="NCBI Taxonomy" id="1070424"/>
    <lineage>
        <taxon>Bacteria</taxon>
        <taxon>Bacillati</taxon>
        <taxon>Actinomycetota</taxon>
        <taxon>Actinomycetes</taxon>
        <taxon>Streptosporangiales</taxon>
        <taxon>Streptosporangiaceae</taxon>
        <taxon>Acrocarpospora</taxon>
    </lineage>
</organism>
<dbReference type="Pfam" id="PF13191">
    <property type="entry name" value="AAA_16"/>
    <property type="match status" value="1"/>
</dbReference>
<dbReference type="SUPFAM" id="SSF46894">
    <property type="entry name" value="C-terminal effector domain of the bipartite response regulators"/>
    <property type="match status" value="1"/>
</dbReference>
<dbReference type="PRINTS" id="PR00038">
    <property type="entry name" value="HTHLUXR"/>
</dbReference>
<dbReference type="GO" id="GO:0005737">
    <property type="term" value="C:cytoplasm"/>
    <property type="evidence" value="ECO:0007669"/>
    <property type="project" value="TreeGrafter"/>
</dbReference>
<dbReference type="GO" id="GO:0004016">
    <property type="term" value="F:adenylate cyclase activity"/>
    <property type="evidence" value="ECO:0007669"/>
    <property type="project" value="TreeGrafter"/>
</dbReference>
<evidence type="ECO:0000259" key="3">
    <source>
        <dbReference type="PROSITE" id="PS50043"/>
    </source>
</evidence>
<comment type="caution">
    <text evidence="4">The sequence shown here is derived from an EMBL/GenBank/DDBJ whole genome shotgun (WGS) entry which is preliminary data.</text>
</comment>
<keyword evidence="5" id="KW-1185">Reference proteome</keyword>
<proteinExistence type="predicted"/>
<dbReference type="EMBL" id="BOOA01000033">
    <property type="protein sequence ID" value="GIH25850.1"/>
    <property type="molecule type" value="Genomic_DNA"/>
</dbReference>
<dbReference type="SMART" id="SM00421">
    <property type="entry name" value="HTH_LUXR"/>
    <property type="match status" value="1"/>
</dbReference>
<dbReference type="GO" id="GO:0003677">
    <property type="term" value="F:DNA binding"/>
    <property type="evidence" value="ECO:0007669"/>
    <property type="project" value="InterPro"/>
</dbReference>
<feature type="domain" description="HTH luxR-type" evidence="3">
    <location>
        <begin position="915"/>
        <end position="980"/>
    </location>
</feature>
<dbReference type="GO" id="GO:0005524">
    <property type="term" value="F:ATP binding"/>
    <property type="evidence" value="ECO:0007669"/>
    <property type="project" value="UniProtKB-KW"/>
</dbReference>
<dbReference type="AlphaFoldDB" id="A0A919URV5"/>
<dbReference type="Proteomes" id="UP000640052">
    <property type="component" value="Unassembled WGS sequence"/>
</dbReference>
<keyword evidence="2" id="KW-0067">ATP-binding</keyword>
<gene>
    <name evidence="4" type="ORF">Aph01nite_41600</name>
</gene>
<dbReference type="GO" id="GO:0006355">
    <property type="term" value="P:regulation of DNA-templated transcription"/>
    <property type="evidence" value="ECO:0007669"/>
    <property type="project" value="InterPro"/>
</dbReference>
<dbReference type="PANTHER" id="PTHR16305:SF28">
    <property type="entry name" value="GUANYLATE CYCLASE DOMAIN-CONTAINING PROTEIN"/>
    <property type="match status" value="1"/>
</dbReference>
<dbReference type="PANTHER" id="PTHR16305">
    <property type="entry name" value="TESTICULAR SOLUBLE ADENYLYL CYCLASE"/>
    <property type="match status" value="1"/>
</dbReference>
<dbReference type="InterPro" id="IPR016032">
    <property type="entry name" value="Sig_transdc_resp-reg_C-effctor"/>
</dbReference>
<dbReference type="Gene3D" id="1.10.10.10">
    <property type="entry name" value="Winged helix-like DNA-binding domain superfamily/Winged helix DNA-binding domain"/>
    <property type="match status" value="1"/>
</dbReference>
<evidence type="ECO:0000256" key="2">
    <source>
        <dbReference type="ARBA" id="ARBA00022840"/>
    </source>
</evidence>
<dbReference type="InterPro" id="IPR027417">
    <property type="entry name" value="P-loop_NTPase"/>
</dbReference>
<sequence length="988" mass="104364">MRVRRDTPGMAVGLCPVLVGRDREREDLQAALRAARTGTAGTHLISGVAGVGKSRLVASLLADAAADGMATLRGRAVQTGRREAFRPITEALMSALRSVGSAELDGLRPYRPAIGWLVPEWAEGTSPPDVSLVVLAEGVTRLLAAVARERGALVVFEDVHWADPETLGVLEYLADNLRSERVLCVATLRPDPGSEAYGLARRLAARGSATQVRLSPLPASDVRRMARLCLGVGESDDLPPALEPLVLARAEGLPLLVEDLLSTSSESGVLLREGGVWRLAERASRVIPSDFADTVRRRLELLGDPARGLLEAAAALGAGFDWRIAAEVAGQPAATAVAELRRAAGVHLLWVDEGEDGPSFRFHHSLTRDAVWSTLLASDRARISAGAYDAVLARYPDLPGEWCELAASLSERAGRPQQAASLLLRSGRRALARGALSTAEQVLERAGVLADGCGDHATGTLTGEALTEVLALAGKTDQAFRVGEGVLARLDEMPDSTARRIAVRLCLARTAIGAMRWEEAGDQLDLARTLGRSGPGTAFAARIDVMAARLALEEGRLDDATALGRTALAHAAGAPEVACEALIILGRRERLHDMAAAARSFAEAYGLAEGRALPYWSIQALHELGTVETLTTGSLDRFRQARDLAVASGALATAAILEVQLAGAHQVRFEPELGLAAATRAIEGARRFRLRGAQAMATVYAAGCYALEGRSTEMAAALAEAEALAGDDGAAVAMGLGHGRSLFHLLREERAAALDALEEAMVRIRRVPTGPPGIFRGLWALVRTLDDDPEQAEQARAEVRESGAVAVPINVGILGFADAAALGRGGDRAAAERVYATADSALASWEGGDGLRQLARRLVAEAALRDGWGDPAVWLREAAAFFSGTPHHAVVVACQSLLRSAGLSAPRLAVGDVPADLRARGVTERERDVLALVGLRLSNKEIADRLVLSPRTVEKHVEHLLAKTGLDNRLALAGLAVRLRLTETPPPA</sequence>
<dbReference type="SUPFAM" id="SSF52540">
    <property type="entry name" value="P-loop containing nucleoside triphosphate hydrolases"/>
    <property type="match status" value="1"/>
</dbReference>